<reference evidence="1" key="1">
    <citation type="journal article" date="2015" name="Nature">
        <title>Complex archaea that bridge the gap between prokaryotes and eukaryotes.</title>
        <authorList>
            <person name="Spang A."/>
            <person name="Saw J.H."/>
            <person name="Jorgensen S.L."/>
            <person name="Zaremba-Niedzwiedzka K."/>
            <person name="Martijn J."/>
            <person name="Lind A.E."/>
            <person name="van Eijk R."/>
            <person name="Schleper C."/>
            <person name="Guy L."/>
            <person name="Ettema T.J."/>
        </authorList>
    </citation>
    <scope>NUCLEOTIDE SEQUENCE</scope>
</reference>
<sequence>MGKTKITPMQRTIKWLREQNIKYDIVESYNSFSKRRKDLFGIIDIVALHNKKIIGVQVCGADWTPHMKKIKTSPFALDWIEA</sequence>
<protein>
    <submittedName>
        <fullName evidence="1">Uncharacterized protein</fullName>
    </submittedName>
</protein>
<name>A0A0F8ZRA0_9ZZZZ</name>
<gene>
    <name evidence="1" type="ORF">LCGC14_2663300</name>
</gene>
<evidence type="ECO:0000313" key="1">
    <source>
        <dbReference type="EMBL" id="KKK96387.1"/>
    </source>
</evidence>
<dbReference type="EMBL" id="LAZR01046510">
    <property type="protein sequence ID" value="KKK96387.1"/>
    <property type="molecule type" value="Genomic_DNA"/>
</dbReference>
<dbReference type="AlphaFoldDB" id="A0A0F8ZRA0"/>
<organism evidence="1">
    <name type="scientific">marine sediment metagenome</name>
    <dbReference type="NCBI Taxonomy" id="412755"/>
    <lineage>
        <taxon>unclassified sequences</taxon>
        <taxon>metagenomes</taxon>
        <taxon>ecological metagenomes</taxon>
    </lineage>
</organism>
<proteinExistence type="predicted"/>
<feature type="non-terminal residue" evidence="1">
    <location>
        <position position="82"/>
    </location>
</feature>
<comment type="caution">
    <text evidence="1">The sequence shown here is derived from an EMBL/GenBank/DDBJ whole genome shotgun (WGS) entry which is preliminary data.</text>
</comment>
<accession>A0A0F8ZRA0</accession>